<dbReference type="EMBL" id="AP024702">
    <property type="protein sequence ID" value="BCX46121.1"/>
    <property type="molecule type" value="Genomic_DNA"/>
</dbReference>
<evidence type="ECO:0000313" key="9">
    <source>
        <dbReference type="EMBL" id="BCX46121.1"/>
    </source>
</evidence>
<dbReference type="RefSeq" id="WP_338687481.1">
    <property type="nucleotide sequence ID" value="NZ_AP024702.1"/>
</dbReference>
<dbReference type="InterPro" id="IPR053879">
    <property type="entry name" value="HYDIN_VesB_CFA65-like_Ig"/>
</dbReference>
<proteinExistence type="predicted"/>
<evidence type="ECO:0000259" key="8">
    <source>
        <dbReference type="Pfam" id="PF22544"/>
    </source>
</evidence>
<dbReference type="Pfam" id="PF22544">
    <property type="entry name" value="HYDIN_VesB_CFA65-like_Ig"/>
    <property type="match status" value="1"/>
</dbReference>
<feature type="region of interest" description="Disordered" evidence="6">
    <location>
        <begin position="39"/>
        <end position="63"/>
    </location>
</feature>
<evidence type="ECO:0000256" key="4">
    <source>
        <dbReference type="ARBA" id="ARBA00023069"/>
    </source>
</evidence>
<reference evidence="9 10" key="1">
    <citation type="submission" date="2021-06" db="EMBL/GenBank/DDBJ databases">
        <title>Complete genome of Haloferula helveola possessing various polysaccharide degrading enzymes.</title>
        <authorList>
            <person name="Takami H."/>
            <person name="Huang C."/>
            <person name="Hamasaki K."/>
        </authorList>
    </citation>
    <scope>NUCLEOTIDE SEQUENCE [LARGE SCALE GENOMIC DNA]</scope>
    <source>
        <strain evidence="9 10">CN-1</strain>
    </source>
</reference>
<sequence>MKNTAALLLAWPLANAEIVANYDLATITDDNPEVAETFLSPSIDAEPNSVASDLTSPSTHGDDASVPVGTINPEFGDPLNNGGNPAIGWSGRGINPAAGFSIYSPVDTDFTFDLTPNALSDLEFTSLSLTAGVFSGIGGTTAYDYTLLYSLDGSVFTPVATVAAGTNPGDAPIITTSTTATATISFDLTGVVDLQSQAGQVYFKLDVEPAAGASTNGVQSQRAGFIDDLTVEATVNTTRDPIINDPGDTDFTDDGSGVAIMIPITNDGSTQNLSISAVNLTGPDAADFGPAILPSDISPGNTDTIELPFTPNGSGTYEVDLEIVSNDPLEPSVTLTLTGEVTDPLIDVDTSVVNFGSFPASPGLQTTTLTIGNLGGGAAGLTLADTSEILGDAGFSIVTPLPLTITAGGSTDIEIGFDPSSDVGRFNATLFLDSDDYFTPTQLIPLTARVEPSGTIVARFDFDPAELSGSTLDLDGSAATDWTTGDLTDAATGNGALGASNQAAANRDLTGGLEGNFLRLSSNREGDAQTPLAAGGNDESTWSTTTVAAFGSGGSIDFTGGIALVDTYAFTNLGSNTAADWTLYYSTDGGATWTSLGTSSGAATSDGLSLPIGLSWDLSTIGNATVPVTFLLDPVSTGGTNGSAAQRSIGFDNFLISAASVTAGTAGFADWATGEGIPNDPTYDATDKDGIPALVEYALGLSPSVTETLADTFDPATGTLSFDLDATALANGDITVVIEESDDLGVTDPWATVATDTAGNIIEYTLPTGQPKVFARLNVTQNP</sequence>
<feature type="chain" id="PRO_5047318714" description="HYDIN/VesB/CFA65-like Ig-like domain-containing protein" evidence="7">
    <location>
        <begin position="17"/>
        <end position="783"/>
    </location>
</feature>
<evidence type="ECO:0000256" key="7">
    <source>
        <dbReference type="SAM" id="SignalP"/>
    </source>
</evidence>
<evidence type="ECO:0000256" key="2">
    <source>
        <dbReference type="ARBA" id="ARBA00004496"/>
    </source>
</evidence>
<keyword evidence="4" id="KW-0969">Cilium</keyword>
<keyword evidence="5" id="KW-0966">Cell projection</keyword>
<accession>A0ABM7RBZ5</accession>
<keyword evidence="10" id="KW-1185">Reference proteome</keyword>
<evidence type="ECO:0000256" key="3">
    <source>
        <dbReference type="ARBA" id="ARBA00022490"/>
    </source>
</evidence>
<dbReference type="InterPro" id="IPR013783">
    <property type="entry name" value="Ig-like_fold"/>
</dbReference>
<feature type="signal peptide" evidence="7">
    <location>
        <begin position="1"/>
        <end position="16"/>
    </location>
</feature>
<organism evidence="9 10">
    <name type="scientific">Haloferula helveola</name>
    <dbReference type="NCBI Taxonomy" id="490095"/>
    <lineage>
        <taxon>Bacteria</taxon>
        <taxon>Pseudomonadati</taxon>
        <taxon>Verrucomicrobiota</taxon>
        <taxon>Verrucomicrobiia</taxon>
        <taxon>Verrucomicrobiales</taxon>
        <taxon>Verrucomicrobiaceae</taxon>
        <taxon>Haloferula</taxon>
    </lineage>
</organism>
<keyword evidence="7" id="KW-0732">Signal</keyword>
<evidence type="ECO:0000256" key="5">
    <source>
        <dbReference type="ARBA" id="ARBA00023273"/>
    </source>
</evidence>
<protein>
    <recommendedName>
        <fullName evidence="8">HYDIN/VesB/CFA65-like Ig-like domain-containing protein</fullName>
    </recommendedName>
</protein>
<evidence type="ECO:0000256" key="6">
    <source>
        <dbReference type="SAM" id="MobiDB-lite"/>
    </source>
</evidence>
<keyword evidence="3" id="KW-0963">Cytoplasm</keyword>
<comment type="subcellular location">
    <subcellularLocation>
        <location evidence="1">Cell projection</location>
        <location evidence="1">Cilium</location>
    </subcellularLocation>
    <subcellularLocation>
        <location evidence="2">Cytoplasm</location>
    </subcellularLocation>
</comment>
<feature type="compositionally biased region" description="Polar residues" evidence="6">
    <location>
        <begin position="49"/>
        <end position="59"/>
    </location>
</feature>
<evidence type="ECO:0000256" key="1">
    <source>
        <dbReference type="ARBA" id="ARBA00004138"/>
    </source>
</evidence>
<feature type="domain" description="HYDIN/VesB/CFA65-like Ig-like" evidence="8">
    <location>
        <begin position="344"/>
        <end position="443"/>
    </location>
</feature>
<name>A0ABM7RBZ5_9BACT</name>
<dbReference type="Gene3D" id="2.60.40.10">
    <property type="entry name" value="Immunoglobulins"/>
    <property type="match status" value="2"/>
</dbReference>
<dbReference type="NCBIfam" id="NF012200">
    <property type="entry name" value="choice_anch_D"/>
    <property type="match status" value="2"/>
</dbReference>
<dbReference type="Proteomes" id="UP001374893">
    <property type="component" value="Chromosome"/>
</dbReference>
<evidence type="ECO:0000313" key="10">
    <source>
        <dbReference type="Proteomes" id="UP001374893"/>
    </source>
</evidence>
<gene>
    <name evidence="9" type="ORF">HAHE_00290</name>
</gene>